<gene>
    <name evidence="1" type="ORF">F2Q68_00046204</name>
</gene>
<proteinExistence type="predicted"/>
<evidence type="ECO:0000313" key="2">
    <source>
        <dbReference type="Proteomes" id="UP000712281"/>
    </source>
</evidence>
<protein>
    <submittedName>
        <fullName evidence="1">Uncharacterized protein</fullName>
    </submittedName>
</protein>
<accession>A0A8S9LKZ8</accession>
<reference evidence="1" key="1">
    <citation type="submission" date="2019-12" db="EMBL/GenBank/DDBJ databases">
        <title>Genome sequencing and annotation of Brassica cretica.</title>
        <authorList>
            <person name="Studholme D.J."/>
            <person name="Sarris P.F."/>
        </authorList>
    </citation>
    <scope>NUCLEOTIDE SEQUENCE</scope>
    <source>
        <strain evidence="1">PFS-001/15</strain>
        <tissue evidence="1">Leaf</tissue>
    </source>
</reference>
<comment type="caution">
    <text evidence="1">The sequence shown here is derived from an EMBL/GenBank/DDBJ whole genome shotgun (WGS) entry which is preliminary data.</text>
</comment>
<evidence type="ECO:0000313" key="1">
    <source>
        <dbReference type="EMBL" id="KAF2606056.1"/>
    </source>
</evidence>
<sequence length="113" mass="12963">MRIFTQSTSWPRLYTQYYNRLSVKPVKTSKILYLVWGHRKHFGFSVEETKRMTGETMVILTGEFKSGDNKTPNRALSEEGLQTLAREIKALTMSMLLSEEENQTASDISLGEP</sequence>
<organism evidence="1 2">
    <name type="scientific">Brassica cretica</name>
    <name type="common">Mustard</name>
    <dbReference type="NCBI Taxonomy" id="69181"/>
    <lineage>
        <taxon>Eukaryota</taxon>
        <taxon>Viridiplantae</taxon>
        <taxon>Streptophyta</taxon>
        <taxon>Embryophyta</taxon>
        <taxon>Tracheophyta</taxon>
        <taxon>Spermatophyta</taxon>
        <taxon>Magnoliopsida</taxon>
        <taxon>eudicotyledons</taxon>
        <taxon>Gunneridae</taxon>
        <taxon>Pentapetalae</taxon>
        <taxon>rosids</taxon>
        <taxon>malvids</taxon>
        <taxon>Brassicales</taxon>
        <taxon>Brassicaceae</taxon>
        <taxon>Brassiceae</taxon>
        <taxon>Brassica</taxon>
    </lineage>
</organism>
<name>A0A8S9LKZ8_BRACR</name>
<dbReference type="AlphaFoldDB" id="A0A8S9LKZ8"/>
<dbReference type="EMBL" id="QGKW02000276">
    <property type="protein sequence ID" value="KAF2606056.1"/>
    <property type="molecule type" value="Genomic_DNA"/>
</dbReference>
<dbReference type="Proteomes" id="UP000712281">
    <property type="component" value="Unassembled WGS sequence"/>
</dbReference>